<sequence length="105" mass="12044">MEAKYCDPSERYVRSAAREANGLLREVEKLAERIDGQMSKKVQALRFAENEYIKAEKDSVRATSVKRSSRFTLSWTTQSWFQRYLEKGRQHVADPGGASSVESRP</sequence>
<organism evidence="2 3">
    <name type="scientific">Paenibacillus lentus</name>
    <dbReference type="NCBI Taxonomy" id="1338368"/>
    <lineage>
        <taxon>Bacteria</taxon>
        <taxon>Bacillati</taxon>
        <taxon>Bacillota</taxon>
        <taxon>Bacilli</taxon>
        <taxon>Bacillales</taxon>
        <taxon>Paenibacillaceae</taxon>
        <taxon>Paenibacillus</taxon>
    </lineage>
</organism>
<proteinExistence type="predicted"/>
<feature type="coiled-coil region" evidence="1">
    <location>
        <begin position="13"/>
        <end position="58"/>
    </location>
</feature>
<dbReference type="OrthoDB" id="2573657at2"/>
<name>A0A3S8RQM2_9BACL</name>
<reference evidence="2 3" key="1">
    <citation type="submission" date="2018-11" db="EMBL/GenBank/DDBJ databases">
        <title>Genome sequencing of Paenibacillus lentus DSM25539(T).</title>
        <authorList>
            <person name="Kook J.-K."/>
            <person name="Park S.-N."/>
            <person name="Lim Y.K."/>
        </authorList>
    </citation>
    <scope>NUCLEOTIDE SEQUENCE [LARGE SCALE GENOMIC DNA]</scope>
    <source>
        <strain evidence="2 3">DSM 25539</strain>
    </source>
</reference>
<dbReference type="KEGG" id="plen:EIM92_03155"/>
<gene>
    <name evidence="2" type="ORF">EIM92_03155</name>
</gene>
<evidence type="ECO:0000256" key="1">
    <source>
        <dbReference type="SAM" id="Coils"/>
    </source>
</evidence>
<evidence type="ECO:0000313" key="3">
    <source>
        <dbReference type="Proteomes" id="UP000273145"/>
    </source>
</evidence>
<dbReference type="RefSeq" id="WP_125081444.1">
    <property type="nucleotide sequence ID" value="NZ_CP034248.1"/>
</dbReference>
<accession>A0A3S8RQM2</accession>
<keyword evidence="3" id="KW-1185">Reference proteome</keyword>
<dbReference type="Proteomes" id="UP000273145">
    <property type="component" value="Chromosome"/>
</dbReference>
<evidence type="ECO:0000313" key="2">
    <source>
        <dbReference type="EMBL" id="AZK45325.1"/>
    </source>
</evidence>
<keyword evidence="1" id="KW-0175">Coiled coil</keyword>
<dbReference type="EMBL" id="CP034248">
    <property type="protein sequence ID" value="AZK45325.1"/>
    <property type="molecule type" value="Genomic_DNA"/>
</dbReference>
<protein>
    <submittedName>
        <fullName evidence="2">Uncharacterized protein</fullName>
    </submittedName>
</protein>
<dbReference type="AlphaFoldDB" id="A0A3S8RQM2"/>